<dbReference type="Pfam" id="PF00534">
    <property type="entry name" value="Glycos_transf_1"/>
    <property type="match status" value="1"/>
</dbReference>
<dbReference type="Pfam" id="PF13439">
    <property type="entry name" value="Glyco_transf_4"/>
    <property type="match status" value="1"/>
</dbReference>
<dbReference type="EMBL" id="SUMG01000013">
    <property type="protein sequence ID" value="NBG88887.1"/>
    <property type="molecule type" value="Genomic_DNA"/>
</dbReference>
<evidence type="ECO:0000313" key="3">
    <source>
        <dbReference type="EMBL" id="NBG88887.1"/>
    </source>
</evidence>
<protein>
    <submittedName>
        <fullName evidence="3">Glycosyltransferase family 4 protein</fullName>
    </submittedName>
</protein>
<dbReference type="AlphaFoldDB" id="A0AA44BEE2"/>
<dbReference type="InterPro" id="IPR001296">
    <property type="entry name" value="Glyco_trans_1"/>
</dbReference>
<keyword evidence="4" id="KW-1185">Reference proteome</keyword>
<dbReference type="SUPFAM" id="SSF53756">
    <property type="entry name" value="UDP-Glycosyltransferase/glycogen phosphorylase"/>
    <property type="match status" value="1"/>
</dbReference>
<comment type="caution">
    <text evidence="3">The sequence shown here is derived from an EMBL/GenBank/DDBJ whole genome shotgun (WGS) entry which is preliminary data.</text>
</comment>
<reference evidence="3 4" key="1">
    <citation type="submission" date="2019-04" db="EMBL/GenBank/DDBJ databases">
        <title>Isachenkonia alkalipeptolytica gen. nov. sp. nov. a new anaerobic, alkiliphilic organothrophic bacterium capable to reduce synthesized ferrihydrite isolated from a soda lake.</title>
        <authorList>
            <person name="Toshchakov S.V."/>
            <person name="Zavarzina D.G."/>
            <person name="Zhilina T.N."/>
            <person name="Kostrikina N.A."/>
            <person name="Kublanov I.V."/>
        </authorList>
    </citation>
    <scope>NUCLEOTIDE SEQUENCE [LARGE SCALE GENOMIC DNA]</scope>
    <source>
        <strain evidence="3 4">Z-1701</strain>
    </source>
</reference>
<dbReference type="CDD" id="cd03794">
    <property type="entry name" value="GT4_WbuB-like"/>
    <property type="match status" value="1"/>
</dbReference>
<dbReference type="Gene3D" id="3.40.50.2000">
    <property type="entry name" value="Glycogen Phosphorylase B"/>
    <property type="match status" value="2"/>
</dbReference>
<accession>A0AA44BEE2</accession>
<feature type="domain" description="Glycosyl transferase family 1" evidence="1">
    <location>
        <begin position="208"/>
        <end position="370"/>
    </location>
</feature>
<sequence>MMKMLYLHQYFKTNQSSGGTRSYEFAKFLGDRGVKVHVITGIPSEPLDHEKIKVSSTGTAYNNKMSKSRRILSFLDYNRKAFFKGWKDKEAKVIFATSTPLTIGLPAVLLGKLRKRKLIFEVRDVWPDVPIALGYINNRVVIKLLQVFEKWIYKNAAHIIVLSDGMHDNLLKKGVPEEKLTTIENMANLYLYDEEKENNTLAENNAQGKEKPFTCIHPGTMGHVNGLDFILDAAKLTLAMDPGIHYLLIGDGKQKEHLQQRVKEEGLSNVIIEDAKPKAEVVKNILSADLGLMCVDNQYKILEDNSANKFFDFLAAGLPVLINYGGWQKRALEQHECGKAATTPEALAEEVTSLKKDRERLQKMGRNARKLAEEKYSDKIAKEKLIAIVNKVYKA</sequence>
<feature type="domain" description="Glycosyltransferase subfamily 4-like N-terminal" evidence="2">
    <location>
        <begin position="20"/>
        <end position="186"/>
    </location>
</feature>
<dbReference type="RefSeq" id="WP_160721986.1">
    <property type="nucleotide sequence ID" value="NZ_SUMG01000013.1"/>
</dbReference>
<name>A0AA44BEE2_9CLOT</name>
<dbReference type="GO" id="GO:0016757">
    <property type="term" value="F:glycosyltransferase activity"/>
    <property type="evidence" value="ECO:0007669"/>
    <property type="project" value="InterPro"/>
</dbReference>
<dbReference type="PANTHER" id="PTHR12526:SF638">
    <property type="entry name" value="SPORE COAT PROTEIN SA"/>
    <property type="match status" value="1"/>
</dbReference>
<evidence type="ECO:0000259" key="1">
    <source>
        <dbReference type="Pfam" id="PF00534"/>
    </source>
</evidence>
<dbReference type="PANTHER" id="PTHR12526">
    <property type="entry name" value="GLYCOSYLTRANSFERASE"/>
    <property type="match status" value="1"/>
</dbReference>
<evidence type="ECO:0000313" key="4">
    <source>
        <dbReference type="Proteomes" id="UP000449710"/>
    </source>
</evidence>
<dbReference type="Proteomes" id="UP000449710">
    <property type="component" value="Unassembled WGS sequence"/>
</dbReference>
<proteinExistence type="predicted"/>
<dbReference type="InterPro" id="IPR028098">
    <property type="entry name" value="Glyco_trans_4-like_N"/>
</dbReference>
<evidence type="ECO:0000259" key="2">
    <source>
        <dbReference type="Pfam" id="PF13439"/>
    </source>
</evidence>
<organism evidence="3 4">
    <name type="scientific">Isachenkonia alkalipeptolytica</name>
    <dbReference type="NCBI Taxonomy" id="2565777"/>
    <lineage>
        <taxon>Bacteria</taxon>
        <taxon>Bacillati</taxon>
        <taxon>Bacillota</taxon>
        <taxon>Clostridia</taxon>
        <taxon>Eubacteriales</taxon>
        <taxon>Clostridiaceae</taxon>
        <taxon>Isachenkonia</taxon>
    </lineage>
</organism>
<gene>
    <name evidence="3" type="ORF">ISALK_10280</name>
</gene>